<dbReference type="GO" id="GO:0000160">
    <property type="term" value="P:phosphorelay signal transduction system"/>
    <property type="evidence" value="ECO:0007669"/>
    <property type="project" value="UniProtKB-KW"/>
</dbReference>
<evidence type="ECO:0000256" key="2">
    <source>
        <dbReference type="SAM" id="MobiDB-lite"/>
    </source>
</evidence>
<dbReference type="EMBL" id="QJTK01000016">
    <property type="protein sequence ID" value="PYF07756.1"/>
    <property type="molecule type" value="Genomic_DNA"/>
</dbReference>
<keyword evidence="1" id="KW-0902">Two-component regulatory system</keyword>
<dbReference type="InterPro" id="IPR008207">
    <property type="entry name" value="Sig_transdc_His_kin_Hpt_dom"/>
</dbReference>
<evidence type="ECO:0000313" key="5">
    <source>
        <dbReference type="Proteomes" id="UP000247727"/>
    </source>
</evidence>
<dbReference type="InterPro" id="IPR036641">
    <property type="entry name" value="HPT_dom_sf"/>
</dbReference>
<organism evidence="4 5">
    <name type="scientific">Rhodobacter viridis</name>
    <dbReference type="NCBI Taxonomy" id="1054202"/>
    <lineage>
        <taxon>Bacteria</taxon>
        <taxon>Pseudomonadati</taxon>
        <taxon>Pseudomonadota</taxon>
        <taxon>Alphaproteobacteria</taxon>
        <taxon>Rhodobacterales</taxon>
        <taxon>Rhodobacter group</taxon>
        <taxon>Rhodobacter</taxon>
    </lineage>
</organism>
<dbReference type="GO" id="GO:0004672">
    <property type="term" value="F:protein kinase activity"/>
    <property type="evidence" value="ECO:0007669"/>
    <property type="project" value="UniProtKB-ARBA"/>
</dbReference>
<feature type="domain" description="HPt" evidence="3">
    <location>
        <begin position="79"/>
        <end position="145"/>
    </location>
</feature>
<proteinExistence type="predicted"/>
<name>A0A318TSD0_9RHOB</name>
<dbReference type="RefSeq" id="WP_220033785.1">
    <property type="nucleotide sequence ID" value="NZ_QJTK01000016.1"/>
</dbReference>
<dbReference type="Gene3D" id="1.20.120.160">
    <property type="entry name" value="HPT domain"/>
    <property type="match status" value="1"/>
</dbReference>
<feature type="non-terminal residue" evidence="4">
    <location>
        <position position="1"/>
    </location>
</feature>
<protein>
    <submittedName>
        <fullName evidence="4">Hpt domain-containing protein</fullName>
    </submittedName>
</protein>
<evidence type="ECO:0000313" key="4">
    <source>
        <dbReference type="EMBL" id="PYF07756.1"/>
    </source>
</evidence>
<dbReference type="AlphaFoldDB" id="A0A318TSD0"/>
<dbReference type="Proteomes" id="UP000247727">
    <property type="component" value="Unassembled WGS sequence"/>
</dbReference>
<accession>A0A318TSD0</accession>
<gene>
    <name evidence="4" type="ORF">C8J30_11682</name>
</gene>
<evidence type="ECO:0000259" key="3">
    <source>
        <dbReference type="Pfam" id="PF01627"/>
    </source>
</evidence>
<comment type="caution">
    <text evidence="4">The sequence shown here is derived from an EMBL/GenBank/DDBJ whole genome shotgun (WGS) entry which is preliminary data.</text>
</comment>
<feature type="region of interest" description="Disordered" evidence="2">
    <location>
        <begin position="152"/>
        <end position="175"/>
    </location>
</feature>
<sequence>EHLLKEQDRAAAAQIACAKPLDWDDPVTEVLSLSPLPGERCPSCCPMLTPFFLDRVRATYLSYLAAQKQHFDGLALTAWQSGVPTEVRQDLRDRAHKLAGNGDTHGFHAVSQTARALEDALEWLPGVDDAEVSDLLRELIAACQAACAPQTTFPPGTAPEPVPGPPSEAPAMRVSPRRQHVLIVSCRRALVRRSRVAMVTGCPRPSGCMGKAKAGPL</sequence>
<reference evidence="4 5" key="1">
    <citation type="submission" date="2018-06" db="EMBL/GenBank/DDBJ databases">
        <title>Genomic Encyclopedia of Type Strains, Phase III (KMG-III): the genomes of soil and plant-associated and newly described type strains.</title>
        <authorList>
            <person name="Whitman W."/>
        </authorList>
    </citation>
    <scope>NUCLEOTIDE SEQUENCE [LARGE SCALE GENOMIC DNA]</scope>
    <source>
        <strain evidence="4 5">JA737</strain>
    </source>
</reference>
<feature type="compositionally biased region" description="Pro residues" evidence="2">
    <location>
        <begin position="156"/>
        <end position="168"/>
    </location>
</feature>
<dbReference type="SUPFAM" id="SSF47226">
    <property type="entry name" value="Histidine-containing phosphotransfer domain, HPT domain"/>
    <property type="match status" value="1"/>
</dbReference>
<dbReference type="Pfam" id="PF01627">
    <property type="entry name" value="Hpt"/>
    <property type="match status" value="1"/>
</dbReference>
<keyword evidence="5" id="KW-1185">Reference proteome</keyword>
<evidence type="ECO:0000256" key="1">
    <source>
        <dbReference type="ARBA" id="ARBA00023012"/>
    </source>
</evidence>